<dbReference type="Pfam" id="PF02325">
    <property type="entry name" value="CCB3_YggT"/>
    <property type="match status" value="1"/>
</dbReference>
<keyword evidence="3" id="KW-1185">Reference proteome</keyword>
<dbReference type="InterPro" id="IPR003425">
    <property type="entry name" value="CCB3/YggT"/>
</dbReference>
<dbReference type="AlphaFoldDB" id="A0A1H0FR22"/>
<proteinExistence type="predicted"/>
<dbReference type="RefSeq" id="WP_091240839.1">
    <property type="nucleotide sequence ID" value="NZ_FNIR01000003.1"/>
</dbReference>
<accession>A0A1H0FR22</accession>
<dbReference type="EMBL" id="FNIR01000003">
    <property type="protein sequence ID" value="SDN97034.1"/>
    <property type="molecule type" value="Genomic_DNA"/>
</dbReference>
<keyword evidence="1" id="KW-0472">Membrane</keyword>
<feature type="transmembrane region" description="Helical" evidence="1">
    <location>
        <begin position="63"/>
        <end position="86"/>
    </location>
</feature>
<sequence length="89" mass="9444">MFALLATVLLLFQIVLIARVVVDWVGVLSPAGGARIGGARRLVHRVTEPVIAPVRRVLPPLRLGGVGIDLAFTVVFLGVVVLRALLLSV</sequence>
<dbReference type="OrthoDB" id="3216131at2"/>
<evidence type="ECO:0000256" key="1">
    <source>
        <dbReference type="SAM" id="Phobius"/>
    </source>
</evidence>
<evidence type="ECO:0000313" key="2">
    <source>
        <dbReference type="EMBL" id="SDN97034.1"/>
    </source>
</evidence>
<protein>
    <submittedName>
        <fullName evidence="2">YggT family protein</fullName>
    </submittedName>
</protein>
<gene>
    <name evidence="2" type="ORF">SAMN05660199_00993</name>
</gene>
<dbReference type="STRING" id="1052260.SAMN05660199_00993"/>
<keyword evidence="1" id="KW-0812">Transmembrane</keyword>
<evidence type="ECO:0000313" key="3">
    <source>
        <dbReference type="Proteomes" id="UP000199088"/>
    </source>
</evidence>
<name>A0A1H0FR22_9ACTN</name>
<keyword evidence="1" id="KW-1133">Transmembrane helix</keyword>
<reference evidence="3" key="1">
    <citation type="submission" date="2016-10" db="EMBL/GenBank/DDBJ databases">
        <authorList>
            <person name="Varghese N."/>
            <person name="Submissions S."/>
        </authorList>
    </citation>
    <scope>NUCLEOTIDE SEQUENCE [LARGE SCALE GENOMIC DNA]</scope>
    <source>
        <strain evidence="3">DSM 45843</strain>
    </source>
</reference>
<dbReference type="GO" id="GO:0016020">
    <property type="term" value="C:membrane"/>
    <property type="evidence" value="ECO:0007669"/>
    <property type="project" value="InterPro"/>
</dbReference>
<organism evidence="2 3">
    <name type="scientific">Klenkia soli</name>
    <dbReference type="NCBI Taxonomy" id="1052260"/>
    <lineage>
        <taxon>Bacteria</taxon>
        <taxon>Bacillati</taxon>
        <taxon>Actinomycetota</taxon>
        <taxon>Actinomycetes</taxon>
        <taxon>Geodermatophilales</taxon>
        <taxon>Geodermatophilaceae</taxon>
        <taxon>Klenkia</taxon>
    </lineage>
</organism>
<dbReference type="Proteomes" id="UP000199088">
    <property type="component" value="Unassembled WGS sequence"/>
</dbReference>